<accession>A0A146KAL6</accession>
<comment type="similarity">
    <text evidence="3 8">Belongs to the triosephosphate isomerase family.</text>
</comment>
<comment type="catalytic activity">
    <reaction evidence="8">
        <text>D-glyceraldehyde 3-phosphate = dihydroxyacetone phosphate</text>
        <dbReference type="Rhea" id="RHEA:18585"/>
        <dbReference type="ChEBI" id="CHEBI:57642"/>
        <dbReference type="ChEBI" id="CHEBI:59776"/>
        <dbReference type="EC" id="5.3.1.1"/>
    </reaction>
</comment>
<dbReference type="EC" id="5.3.1.1" evidence="8"/>
<evidence type="ECO:0000256" key="8">
    <source>
        <dbReference type="RuleBase" id="RU363013"/>
    </source>
</evidence>
<sequence length="256" mass="28370">MVVMRTPVVGGNFKCNGTQKFIQEHSEVLKQMKNNGVEVFVAPTALSLLQLKDNLKDSHIQVAAQNIYYEKIGAFTGELATELIVDAGIKVVLVGHSERRRIMGETNEQSAKKAAKALGDNLQVVFCIGETLEERNNHQVDEVNFAQLEALRQQIKEEQWKNVIIAYEPVWSIGTGVVASPQQAQEVHEHLRGWLKEKVSQKVADETRIQYGGSVNAKNCAELSKCKDIDGFLVGGASLKAEFLDIVKIIGDVKKE</sequence>
<dbReference type="HAMAP" id="MF_00147_B">
    <property type="entry name" value="TIM_B"/>
    <property type="match status" value="1"/>
</dbReference>
<comment type="pathway">
    <text evidence="1 8">Carbohydrate degradation; glycolysis; D-glyceraldehyde 3-phosphate from glycerone phosphate: step 1/1.</text>
</comment>
<dbReference type="InterPro" id="IPR013785">
    <property type="entry name" value="Aldolase_TIM"/>
</dbReference>
<comment type="pathway">
    <text evidence="2 8">Carbohydrate biosynthesis; gluconeogenesis.</text>
</comment>
<dbReference type="Gene3D" id="3.20.20.70">
    <property type="entry name" value="Aldolase class I"/>
    <property type="match status" value="1"/>
</dbReference>
<dbReference type="CDD" id="cd00311">
    <property type="entry name" value="TIM"/>
    <property type="match status" value="1"/>
</dbReference>
<evidence type="ECO:0000256" key="4">
    <source>
        <dbReference type="ARBA" id="ARBA00011738"/>
    </source>
</evidence>
<name>A0A146KAL6_9EUKA</name>
<dbReference type="PANTHER" id="PTHR21139">
    <property type="entry name" value="TRIOSEPHOSPHATE ISOMERASE"/>
    <property type="match status" value="1"/>
</dbReference>
<dbReference type="Pfam" id="PF00121">
    <property type="entry name" value="TIM"/>
    <property type="match status" value="1"/>
</dbReference>
<evidence type="ECO:0000256" key="5">
    <source>
        <dbReference type="ARBA" id="ARBA00022432"/>
    </source>
</evidence>
<dbReference type="GO" id="GO:0006096">
    <property type="term" value="P:glycolytic process"/>
    <property type="evidence" value="ECO:0007669"/>
    <property type="project" value="UniProtKB-UniPathway"/>
</dbReference>
<dbReference type="InterPro" id="IPR035990">
    <property type="entry name" value="TIM_sf"/>
</dbReference>
<reference evidence="9" key="1">
    <citation type="submission" date="2015-07" db="EMBL/GenBank/DDBJ databases">
        <title>Adaptation to a free-living lifestyle via gene acquisitions in the diplomonad Trepomonas sp. PC1.</title>
        <authorList>
            <person name="Xu F."/>
            <person name="Jerlstrom-Hultqvist J."/>
            <person name="Kolisko M."/>
            <person name="Simpson A.G.B."/>
            <person name="Roger A.J."/>
            <person name="Svard S.G."/>
            <person name="Andersson J.O."/>
        </authorList>
    </citation>
    <scope>NUCLEOTIDE SEQUENCE</scope>
    <source>
        <strain evidence="9">PC1</strain>
    </source>
</reference>
<dbReference type="GO" id="GO:0019563">
    <property type="term" value="P:glycerol catabolic process"/>
    <property type="evidence" value="ECO:0007669"/>
    <property type="project" value="TreeGrafter"/>
</dbReference>
<comment type="subunit">
    <text evidence="4">Homodimer.</text>
</comment>
<evidence type="ECO:0000313" key="9">
    <source>
        <dbReference type="EMBL" id="JAP92511.1"/>
    </source>
</evidence>
<keyword evidence="5 8" id="KW-0312">Gluconeogenesis</keyword>
<gene>
    <name evidence="9" type="ORF">TPC1_15519</name>
</gene>
<evidence type="ECO:0000256" key="2">
    <source>
        <dbReference type="ARBA" id="ARBA00004742"/>
    </source>
</evidence>
<organism evidence="9">
    <name type="scientific">Trepomonas sp. PC1</name>
    <dbReference type="NCBI Taxonomy" id="1076344"/>
    <lineage>
        <taxon>Eukaryota</taxon>
        <taxon>Metamonada</taxon>
        <taxon>Diplomonadida</taxon>
        <taxon>Hexamitidae</taxon>
        <taxon>Hexamitinae</taxon>
        <taxon>Trepomonas</taxon>
    </lineage>
</organism>
<proteinExistence type="inferred from homology"/>
<dbReference type="GO" id="GO:0005829">
    <property type="term" value="C:cytosol"/>
    <property type="evidence" value="ECO:0007669"/>
    <property type="project" value="TreeGrafter"/>
</dbReference>
<dbReference type="GO" id="GO:0046166">
    <property type="term" value="P:glyceraldehyde-3-phosphate biosynthetic process"/>
    <property type="evidence" value="ECO:0007669"/>
    <property type="project" value="TreeGrafter"/>
</dbReference>
<dbReference type="GO" id="GO:0004807">
    <property type="term" value="F:triose-phosphate isomerase activity"/>
    <property type="evidence" value="ECO:0007669"/>
    <property type="project" value="UniProtKB-EC"/>
</dbReference>
<keyword evidence="6 8" id="KW-0324">Glycolysis</keyword>
<dbReference type="UniPathway" id="UPA00109">
    <property type="reaction ID" value="UER00189"/>
</dbReference>
<dbReference type="UniPathway" id="UPA00138"/>
<dbReference type="GO" id="GO:0006094">
    <property type="term" value="P:gluconeogenesis"/>
    <property type="evidence" value="ECO:0007669"/>
    <property type="project" value="UniProtKB-UniPathway"/>
</dbReference>
<dbReference type="PROSITE" id="PS51440">
    <property type="entry name" value="TIM_2"/>
    <property type="match status" value="1"/>
</dbReference>
<dbReference type="SUPFAM" id="SSF51351">
    <property type="entry name" value="Triosephosphate isomerase (TIM)"/>
    <property type="match status" value="1"/>
</dbReference>
<evidence type="ECO:0000256" key="3">
    <source>
        <dbReference type="ARBA" id="ARBA00007422"/>
    </source>
</evidence>
<dbReference type="PROSITE" id="PS00171">
    <property type="entry name" value="TIM_1"/>
    <property type="match status" value="1"/>
</dbReference>
<dbReference type="NCBIfam" id="TIGR00419">
    <property type="entry name" value="tim"/>
    <property type="match status" value="1"/>
</dbReference>
<dbReference type="AlphaFoldDB" id="A0A146KAL6"/>
<keyword evidence="7 8" id="KW-0413">Isomerase</keyword>
<dbReference type="InterPro" id="IPR000652">
    <property type="entry name" value="Triosephosphate_isomerase"/>
</dbReference>
<evidence type="ECO:0000256" key="1">
    <source>
        <dbReference type="ARBA" id="ARBA00004680"/>
    </source>
</evidence>
<protein>
    <recommendedName>
        <fullName evidence="8">Triosephosphate isomerase</fullName>
        <ecNumber evidence="8">5.3.1.1</ecNumber>
    </recommendedName>
</protein>
<dbReference type="InterPro" id="IPR020861">
    <property type="entry name" value="Triosephosphate_isomerase_AS"/>
</dbReference>
<dbReference type="PANTHER" id="PTHR21139:SF2">
    <property type="entry name" value="TRIOSEPHOSPHATE ISOMERASE"/>
    <property type="match status" value="1"/>
</dbReference>
<dbReference type="InterPro" id="IPR022896">
    <property type="entry name" value="TrioseP_Isoase_bac/euk"/>
</dbReference>
<dbReference type="FunFam" id="3.20.20.70:FF:000020">
    <property type="entry name" value="Triosephosphate isomerase"/>
    <property type="match status" value="1"/>
</dbReference>
<evidence type="ECO:0000256" key="7">
    <source>
        <dbReference type="ARBA" id="ARBA00023235"/>
    </source>
</evidence>
<evidence type="ECO:0000256" key="6">
    <source>
        <dbReference type="ARBA" id="ARBA00023152"/>
    </source>
</evidence>
<dbReference type="EMBL" id="GDID01004095">
    <property type="protein sequence ID" value="JAP92511.1"/>
    <property type="molecule type" value="Transcribed_RNA"/>
</dbReference>